<dbReference type="InterPro" id="IPR000383">
    <property type="entry name" value="Xaa-Pro-like_dom"/>
</dbReference>
<evidence type="ECO:0000259" key="2">
    <source>
        <dbReference type="SMART" id="SM00939"/>
    </source>
</evidence>
<keyword evidence="4" id="KW-1185">Reference proteome</keyword>
<evidence type="ECO:0000256" key="1">
    <source>
        <dbReference type="ARBA" id="ARBA00022801"/>
    </source>
</evidence>
<dbReference type="SMART" id="SM00939">
    <property type="entry name" value="PepX_C"/>
    <property type="match status" value="1"/>
</dbReference>
<dbReference type="InterPro" id="IPR050585">
    <property type="entry name" value="Xaa-Pro_dipeptidyl-ppase/CocE"/>
</dbReference>
<dbReference type="PANTHER" id="PTHR43056">
    <property type="entry name" value="PEPTIDASE S9 PROLYL OLIGOPEPTIDASE"/>
    <property type="match status" value="1"/>
</dbReference>
<reference evidence="4" key="1">
    <citation type="submission" date="2019-04" db="EMBL/GenBank/DDBJ databases">
        <title>Friends and foes A comparative genomics studyof 23 Aspergillus species from section Flavi.</title>
        <authorList>
            <consortium name="DOE Joint Genome Institute"/>
            <person name="Kjaerbolling I."/>
            <person name="Vesth T."/>
            <person name="Frisvad J.C."/>
            <person name="Nybo J.L."/>
            <person name="Theobald S."/>
            <person name="Kildgaard S."/>
            <person name="Isbrandt T."/>
            <person name="Kuo A."/>
            <person name="Sato A."/>
            <person name="Lyhne E.K."/>
            <person name="Kogle M.E."/>
            <person name="Wiebenga A."/>
            <person name="Kun R.S."/>
            <person name="Lubbers R.J."/>
            <person name="Makela M.R."/>
            <person name="Barry K."/>
            <person name="Chovatia M."/>
            <person name="Clum A."/>
            <person name="Daum C."/>
            <person name="Haridas S."/>
            <person name="He G."/>
            <person name="LaButti K."/>
            <person name="Lipzen A."/>
            <person name="Mondo S."/>
            <person name="Riley R."/>
            <person name="Salamov A."/>
            <person name="Simmons B.A."/>
            <person name="Magnuson J.K."/>
            <person name="Henrissat B."/>
            <person name="Mortensen U.H."/>
            <person name="Larsen T.O."/>
            <person name="Devries R.P."/>
            <person name="Grigoriev I.V."/>
            <person name="Machida M."/>
            <person name="Baker S.E."/>
            <person name="Andersen M.R."/>
        </authorList>
    </citation>
    <scope>NUCLEOTIDE SEQUENCE [LARGE SCALE GENOMIC DNA]</scope>
    <source>
        <strain evidence="4">CBS 130017</strain>
    </source>
</reference>
<dbReference type="Pfam" id="PF02129">
    <property type="entry name" value="Peptidase_S15"/>
    <property type="match status" value="1"/>
</dbReference>
<dbReference type="NCBIfam" id="TIGR00976">
    <property type="entry name" value="CocE_NonD"/>
    <property type="match status" value="1"/>
</dbReference>
<dbReference type="InterPro" id="IPR029058">
    <property type="entry name" value="AB_hydrolase_fold"/>
</dbReference>
<dbReference type="Gene3D" id="3.40.50.1820">
    <property type="entry name" value="alpha/beta hydrolase"/>
    <property type="match status" value="1"/>
</dbReference>
<keyword evidence="1 3" id="KW-0378">Hydrolase</keyword>
<dbReference type="AlphaFoldDB" id="A0A5N6WWS5"/>
<name>A0A5N6WWS5_9EURO</name>
<feature type="domain" description="Xaa-Pro dipeptidyl-peptidase C-terminal" evidence="2">
    <location>
        <begin position="323"/>
        <end position="588"/>
    </location>
</feature>
<dbReference type="Gene3D" id="1.10.3020.20">
    <property type="match status" value="1"/>
</dbReference>
<dbReference type="EMBL" id="ML741808">
    <property type="protein sequence ID" value="KAE8325365.1"/>
    <property type="molecule type" value="Genomic_DNA"/>
</dbReference>
<accession>A0A5N6WWS5</accession>
<dbReference type="InterPro" id="IPR008979">
    <property type="entry name" value="Galactose-bd-like_sf"/>
</dbReference>
<protein>
    <submittedName>
        <fullName evidence="3">Alpha/beta-hydrolase</fullName>
    </submittedName>
</protein>
<dbReference type="PANTHER" id="PTHR43056:SF10">
    <property type="entry name" value="COCE_NOND FAMILY, PUTATIVE (AFU_ORTHOLOGUE AFUA_7G00600)-RELATED"/>
    <property type="match status" value="1"/>
</dbReference>
<sequence>MATRIGEIDILFTDSHQDCENIWMPFRQETLVLPPGWQKDEGRKPMPVEVIWDRNVPIALRDNVKIYGDVFRPSRSKIEPVAALLPWSPFGKTGTGKQSLDRLPWRIGVPRNATSGLEKWEGPDPAEWCGRGYAVVNVDPRGTFDSEGDSYVYGTQEGRDGYDTIEWIAEQSWCNGSVALVGNSWLGTTQWFIAAERPPHLKAIAPWEGLGDHYRESICRGGIPSPHFWNWLLATFGGKNKREDVTQMVQRYPLWNAYWEDKKPQLTKIEIPMYALASYSTGLHTEGSLRGFLLSRSPEKWLRIHPTQEWHDQYQPENVNDLQRFLDRYLYGTLNGWEFTPRIRLSLLGYNRPNVVNRPVESYPPSNFEFIDLYLDASSGQLSPTPADKQASAKYFAQNKGDSGCGFIHHFDKYTELCGFSRAELFMSTPDHDDMDVYVVIRKLDTDGRPLQSLNIPFESLPPGTTANDIPYENIFRYVGPNGRLRASHRACGEEPGITRQEQQLLSEGYVWHPHDKVEKLVRGQIVKLNIGLWAGGMVFDAGEAMRLDILGSSPLVPEYEGLEDTVTNPNVGWHVIHTGGEYASKLRGALSSMTKE</sequence>
<dbReference type="InterPro" id="IPR005674">
    <property type="entry name" value="CocE/Ser_esterase"/>
</dbReference>
<evidence type="ECO:0000313" key="3">
    <source>
        <dbReference type="EMBL" id="KAE8325365.1"/>
    </source>
</evidence>
<dbReference type="InterPro" id="IPR013736">
    <property type="entry name" value="Xaa-Pro_dipept_C"/>
</dbReference>
<dbReference type="GO" id="GO:0008239">
    <property type="term" value="F:dipeptidyl-peptidase activity"/>
    <property type="evidence" value="ECO:0007669"/>
    <property type="project" value="InterPro"/>
</dbReference>
<gene>
    <name evidence="3" type="ORF">BDV39DRAFT_206903</name>
</gene>
<dbReference type="SUPFAM" id="SSF53474">
    <property type="entry name" value="alpha/beta-Hydrolases"/>
    <property type="match status" value="1"/>
</dbReference>
<dbReference type="Gene3D" id="2.60.120.260">
    <property type="entry name" value="Galactose-binding domain-like"/>
    <property type="match status" value="1"/>
</dbReference>
<dbReference type="Proteomes" id="UP000325945">
    <property type="component" value="Unassembled WGS sequence"/>
</dbReference>
<proteinExistence type="predicted"/>
<evidence type="ECO:0000313" key="4">
    <source>
        <dbReference type="Proteomes" id="UP000325945"/>
    </source>
</evidence>
<dbReference type="SUPFAM" id="SSF49785">
    <property type="entry name" value="Galactose-binding domain-like"/>
    <property type="match status" value="1"/>
</dbReference>
<organism evidence="3 4">
    <name type="scientific">Aspergillus sergii</name>
    <dbReference type="NCBI Taxonomy" id="1034303"/>
    <lineage>
        <taxon>Eukaryota</taxon>
        <taxon>Fungi</taxon>
        <taxon>Dikarya</taxon>
        <taxon>Ascomycota</taxon>
        <taxon>Pezizomycotina</taxon>
        <taxon>Eurotiomycetes</taxon>
        <taxon>Eurotiomycetidae</taxon>
        <taxon>Eurotiales</taxon>
        <taxon>Aspergillaceae</taxon>
        <taxon>Aspergillus</taxon>
        <taxon>Aspergillus subgen. Circumdati</taxon>
    </lineage>
</organism>
<dbReference type="Pfam" id="PF08530">
    <property type="entry name" value="PepX_C"/>
    <property type="match status" value="1"/>
</dbReference>